<dbReference type="EMBL" id="NHSD01000306">
    <property type="protein sequence ID" value="MBK5928469.1"/>
    <property type="molecule type" value="Genomic_DNA"/>
</dbReference>
<reference evidence="1" key="1">
    <citation type="submission" date="2017-05" db="EMBL/GenBank/DDBJ databases">
        <authorList>
            <person name="Imhoff J.F."/>
            <person name="Rahn T."/>
            <person name="Kuenzel S."/>
            <person name="Neulinger S.C."/>
        </authorList>
    </citation>
    <scope>NUCLEOTIDE SEQUENCE</scope>
    <source>
        <strain evidence="1">LMG 28126</strain>
    </source>
</reference>
<dbReference type="Proteomes" id="UP000706333">
    <property type="component" value="Unassembled WGS sequence"/>
</dbReference>
<gene>
    <name evidence="1" type="ORF">CCR87_14220</name>
</gene>
<name>A0A934WK41_9RHOB</name>
<accession>A0A934WK41</accession>
<reference evidence="1" key="2">
    <citation type="journal article" date="2020" name="Microorganisms">
        <title>Osmotic Adaptation and Compatible Solute Biosynthesis of Phototrophic Bacteria as Revealed from Genome Analyses.</title>
        <authorList>
            <person name="Imhoff J.F."/>
            <person name="Rahn T."/>
            <person name="Kunzel S."/>
            <person name="Keller A."/>
            <person name="Neulinger S.C."/>
        </authorList>
    </citation>
    <scope>NUCLEOTIDE SEQUENCE</scope>
    <source>
        <strain evidence="1">LMG 28126</strain>
    </source>
</reference>
<dbReference type="Pfam" id="PF03808">
    <property type="entry name" value="Glyco_tran_WecG"/>
    <property type="match status" value="1"/>
</dbReference>
<sequence length="102" mass="11217">MLGVINRAAFRRDLEVHLATGRAFSLVTMRLDPLVRLRRGVGIGVIAGTQHRATRLVRRVALGWLWRLMGDPRRLGCRHAACSAIPPSLPLAALRLRHGAPG</sequence>
<proteinExistence type="predicted"/>
<protein>
    <submittedName>
        <fullName evidence="1">Uncharacterized protein</fullName>
    </submittedName>
</protein>
<dbReference type="AlphaFoldDB" id="A0A934WK41"/>
<comment type="caution">
    <text evidence="1">The sequence shown here is derived from an EMBL/GenBank/DDBJ whole genome shotgun (WGS) entry which is preliminary data.</text>
</comment>
<organism evidence="1 2">
    <name type="scientific">Rhodobaculum claviforme</name>
    <dbReference type="NCBI Taxonomy" id="1549854"/>
    <lineage>
        <taxon>Bacteria</taxon>
        <taxon>Pseudomonadati</taxon>
        <taxon>Pseudomonadota</taxon>
        <taxon>Alphaproteobacteria</taxon>
        <taxon>Rhodobacterales</taxon>
        <taxon>Paracoccaceae</taxon>
        <taxon>Rhodobaculum</taxon>
    </lineage>
</organism>
<dbReference type="GO" id="GO:0016740">
    <property type="term" value="F:transferase activity"/>
    <property type="evidence" value="ECO:0007669"/>
    <property type="project" value="InterPro"/>
</dbReference>
<evidence type="ECO:0000313" key="2">
    <source>
        <dbReference type="Proteomes" id="UP000706333"/>
    </source>
</evidence>
<dbReference type="InterPro" id="IPR004629">
    <property type="entry name" value="WecG_TagA_CpsF"/>
</dbReference>
<keyword evidence="2" id="KW-1185">Reference proteome</keyword>
<evidence type="ECO:0000313" key="1">
    <source>
        <dbReference type="EMBL" id="MBK5928469.1"/>
    </source>
</evidence>